<evidence type="ECO:0000256" key="1">
    <source>
        <dbReference type="SAM" id="SignalP"/>
    </source>
</evidence>
<dbReference type="EMBL" id="WIGN01000099">
    <property type="protein sequence ID" value="KAF6809564.1"/>
    <property type="molecule type" value="Genomic_DNA"/>
</dbReference>
<evidence type="ECO:0000313" key="3">
    <source>
        <dbReference type="Proteomes" id="UP000652219"/>
    </source>
</evidence>
<keyword evidence="3" id="KW-1185">Reference proteome</keyword>
<comment type="caution">
    <text evidence="2">The sequence shown here is derived from an EMBL/GenBank/DDBJ whole genome shotgun (WGS) entry which is preliminary data.</text>
</comment>
<accession>A0A8H6JAH4</accession>
<protein>
    <submittedName>
        <fullName evidence="2">Uncharacterized protein</fullName>
    </submittedName>
</protein>
<evidence type="ECO:0000313" key="2">
    <source>
        <dbReference type="EMBL" id="KAF6809564.1"/>
    </source>
</evidence>
<name>A0A8H6JAH4_9PEZI</name>
<feature type="signal peptide" evidence="1">
    <location>
        <begin position="1"/>
        <end position="16"/>
    </location>
</feature>
<feature type="chain" id="PRO_5034228216" evidence="1">
    <location>
        <begin position="17"/>
        <end position="148"/>
    </location>
</feature>
<dbReference type="AlphaFoldDB" id="A0A8H6JAH4"/>
<dbReference type="Proteomes" id="UP000652219">
    <property type="component" value="Unassembled WGS sequence"/>
</dbReference>
<sequence>MKFSAIIFCLAAVALAAPSEMVGVTCVFQDIWRTGWDPANEKFPCNDGDPLFKGCCAGLKCVLENQQGLRTKTMHDDGDTMVRDPLYLQQLTQSQGARVVNGLPCYVVPAMETPAVEAVASVAQINEAIALNDAAMQAAFTPRPRAVA</sequence>
<reference evidence="2 3" key="1">
    <citation type="journal article" date="2020" name="Phytopathology">
        <title>Genome Sequence Resources of Colletotrichum truncatum, C. plurivorum, C. musicola, and C. sojae: Four Species Pathogenic to Soybean (Glycine max).</title>
        <authorList>
            <person name="Rogerio F."/>
            <person name="Boufleur T.R."/>
            <person name="Ciampi-Guillardi M."/>
            <person name="Sukno S.A."/>
            <person name="Thon M.R."/>
            <person name="Massola Junior N.S."/>
            <person name="Baroncelli R."/>
        </authorList>
    </citation>
    <scope>NUCLEOTIDE SEQUENCE [LARGE SCALE GENOMIC DNA]</scope>
    <source>
        <strain evidence="2 3">LFN0009</strain>
    </source>
</reference>
<keyword evidence="1" id="KW-0732">Signal</keyword>
<organism evidence="2 3">
    <name type="scientific">Colletotrichum sojae</name>
    <dbReference type="NCBI Taxonomy" id="2175907"/>
    <lineage>
        <taxon>Eukaryota</taxon>
        <taxon>Fungi</taxon>
        <taxon>Dikarya</taxon>
        <taxon>Ascomycota</taxon>
        <taxon>Pezizomycotina</taxon>
        <taxon>Sordariomycetes</taxon>
        <taxon>Hypocreomycetidae</taxon>
        <taxon>Glomerellales</taxon>
        <taxon>Glomerellaceae</taxon>
        <taxon>Colletotrichum</taxon>
        <taxon>Colletotrichum orchidearum species complex</taxon>
    </lineage>
</organism>
<proteinExistence type="predicted"/>
<gene>
    <name evidence="2" type="ORF">CSOJ01_06855</name>
</gene>